<keyword evidence="1" id="KW-1133">Transmembrane helix</keyword>
<feature type="signal peptide" evidence="2">
    <location>
        <begin position="1"/>
        <end position="19"/>
    </location>
</feature>
<protein>
    <submittedName>
        <fullName evidence="4">KQDN repeat-containing protein</fullName>
    </submittedName>
</protein>
<proteinExistence type="predicted"/>
<dbReference type="PANTHER" id="PTHR40940">
    <property type="entry name" value="PROTEIN BATD-RELATED"/>
    <property type="match status" value="1"/>
</dbReference>
<dbReference type="InterPro" id="IPR025738">
    <property type="entry name" value="BatD"/>
</dbReference>
<dbReference type="OrthoDB" id="5293418at2"/>
<keyword evidence="1" id="KW-0812">Transmembrane</keyword>
<evidence type="ECO:0000256" key="2">
    <source>
        <dbReference type="SAM" id="SignalP"/>
    </source>
</evidence>
<dbReference type="PATRIC" id="fig|45070.6.peg.2152"/>
<keyword evidence="2" id="KW-0732">Signal</keyword>
<evidence type="ECO:0000313" key="4">
    <source>
        <dbReference type="EMBL" id="KTD34070.1"/>
    </source>
</evidence>
<dbReference type="STRING" id="45070.Lnau_2040"/>
<dbReference type="Pfam" id="PF25607">
    <property type="entry name" value="DUF7939"/>
    <property type="match status" value="1"/>
</dbReference>
<evidence type="ECO:0000259" key="3">
    <source>
        <dbReference type="Pfam" id="PF25607"/>
    </source>
</evidence>
<dbReference type="RefSeq" id="WP_058505054.1">
    <property type="nucleotide sequence ID" value="NZ_CAAAIF010000018.1"/>
</dbReference>
<feature type="transmembrane region" description="Helical" evidence="1">
    <location>
        <begin position="428"/>
        <end position="447"/>
    </location>
</feature>
<comment type="caution">
    <text evidence="4">The sequence shown here is derived from an EMBL/GenBank/DDBJ whole genome shotgun (WGS) entry which is preliminary data.</text>
</comment>
<dbReference type="EMBL" id="LNYO01000019">
    <property type="protein sequence ID" value="KTD34070.1"/>
    <property type="molecule type" value="Genomic_DNA"/>
</dbReference>
<feature type="chain" id="PRO_5006915642" evidence="2">
    <location>
        <begin position="20"/>
        <end position="564"/>
    </location>
</feature>
<sequence length="564" mass="62393">MKRLLLSLLLICCNSIAFALVTLQVEAPQVQMGENFTLNLRIEGNQINSVPDLTPLQKDFTIVGTESNINYSIMNGKVRAVSEWTIILTPKRSGVLPIPALTIGQEKTKPISIEITQYPPSSNQPNTNKPGAMQQSQQQDVMLLADADVSQPFVNQQVIYTVKLFNSSRLLDANYLPPKVDDALFVPFGDGRRYQVTNNGRLYAVEEQQFALFPQKSGDLKINPPTFSALVYDLNGPRRVNVAAQPIVLKVQPIPAQNRGKNWLPAKQVTLSESYDKNTSSLTEGSTLERTVTLKAVAVPAQLLPTLNFGSSDQFSIYPDKPTVNNSFKQQDLVGSSTVKVTYLLNKVGKVTIQPLTLPWFNTVTGKEEISSLPGFTINVVPAAGQTKQTARPPAAATVKPAPARQLSPQLNESKPIEKPVAISHSNMAWWAAGGFALAWLITIIAWRRQRSSYPHKPSKGHVLKQVQDACLSNNPRQARDAMLRWGRMQWPAANLLNLIDLENLVDDPALKQQINLLSQILYHNNGAQKAWRGEALWQVVSNFQASSPSEKKNNNPLPPIHRL</sequence>
<dbReference type="Pfam" id="PF13584">
    <property type="entry name" value="BatD"/>
    <property type="match status" value="1"/>
</dbReference>
<name>A0A0W0WPM5_9GAMM</name>
<gene>
    <name evidence="4" type="ORF">Lnau_2040</name>
</gene>
<organism evidence="4 5">
    <name type="scientific">Legionella nautarum</name>
    <dbReference type="NCBI Taxonomy" id="45070"/>
    <lineage>
        <taxon>Bacteria</taxon>
        <taxon>Pseudomonadati</taxon>
        <taxon>Pseudomonadota</taxon>
        <taxon>Gammaproteobacteria</taxon>
        <taxon>Legionellales</taxon>
        <taxon>Legionellaceae</taxon>
        <taxon>Legionella</taxon>
    </lineage>
</organism>
<accession>A0A0W0WPM5</accession>
<keyword evidence="5" id="KW-1185">Reference proteome</keyword>
<dbReference type="Proteomes" id="UP000054725">
    <property type="component" value="Unassembled WGS sequence"/>
</dbReference>
<evidence type="ECO:0000256" key="1">
    <source>
        <dbReference type="SAM" id="Phobius"/>
    </source>
</evidence>
<evidence type="ECO:0000313" key="5">
    <source>
        <dbReference type="Proteomes" id="UP000054725"/>
    </source>
</evidence>
<dbReference type="InterPro" id="IPR057699">
    <property type="entry name" value="DUF7939"/>
</dbReference>
<reference evidence="4 5" key="1">
    <citation type="submission" date="2015-11" db="EMBL/GenBank/DDBJ databases">
        <title>Genomic analysis of 38 Legionella species identifies large and diverse effector repertoires.</title>
        <authorList>
            <person name="Burstein D."/>
            <person name="Amaro F."/>
            <person name="Zusman T."/>
            <person name="Lifshitz Z."/>
            <person name="Cohen O."/>
            <person name="Gilbert J.A."/>
            <person name="Pupko T."/>
            <person name="Shuman H.A."/>
            <person name="Segal G."/>
        </authorList>
    </citation>
    <scope>NUCLEOTIDE SEQUENCE [LARGE SCALE GENOMIC DNA]</scope>
    <source>
        <strain evidence="4 5">ATCC 49506</strain>
    </source>
</reference>
<keyword evidence="1" id="KW-0472">Membrane</keyword>
<dbReference type="PANTHER" id="PTHR40940:SF1">
    <property type="entry name" value="PROTEIN BATD"/>
    <property type="match status" value="1"/>
</dbReference>
<dbReference type="AlphaFoldDB" id="A0A0W0WPM5"/>
<feature type="domain" description="DUF7939" evidence="3">
    <location>
        <begin position="462"/>
        <end position="547"/>
    </location>
</feature>